<accession>A0A915DVL0</accession>
<keyword evidence="1" id="KW-1185">Reference proteome</keyword>
<reference evidence="2" key="1">
    <citation type="submission" date="2022-11" db="UniProtKB">
        <authorList>
            <consortium name="WormBaseParasite"/>
        </authorList>
    </citation>
    <scope>IDENTIFICATION</scope>
</reference>
<protein>
    <submittedName>
        <fullName evidence="2">Uncharacterized protein</fullName>
    </submittedName>
</protein>
<evidence type="ECO:0000313" key="2">
    <source>
        <dbReference type="WBParaSite" id="jg24139"/>
    </source>
</evidence>
<dbReference type="WBParaSite" id="jg24139">
    <property type="protein sequence ID" value="jg24139"/>
    <property type="gene ID" value="jg24139"/>
</dbReference>
<dbReference type="Proteomes" id="UP000887574">
    <property type="component" value="Unplaced"/>
</dbReference>
<evidence type="ECO:0000313" key="1">
    <source>
        <dbReference type="Proteomes" id="UP000887574"/>
    </source>
</evidence>
<dbReference type="Gene3D" id="3.40.630.10">
    <property type="entry name" value="Zn peptidases"/>
    <property type="match status" value="1"/>
</dbReference>
<dbReference type="AlphaFoldDB" id="A0A915DVL0"/>
<name>A0A915DVL0_9BILA</name>
<proteinExistence type="predicted"/>
<organism evidence="1 2">
    <name type="scientific">Ditylenchus dipsaci</name>
    <dbReference type="NCBI Taxonomy" id="166011"/>
    <lineage>
        <taxon>Eukaryota</taxon>
        <taxon>Metazoa</taxon>
        <taxon>Ecdysozoa</taxon>
        <taxon>Nematoda</taxon>
        <taxon>Chromadorea</taxon>
        <taxon>Rhabditida</taxon>
        <taxon>Tylenchina</taxon>
        <taxon>Tylenchomorpha</taxon>
        <taxon>Sphaerularioidea</taxon>
        <taxon>Anguinidae</taxon>
        <taxon>Anguininae</taxon>
        <taxon>Ditylenchus</taxon>
    </lineage>
</organism>
<sequence>MKVPGGGSDHRPFLVYMAIPVVDFRDNFAIHRAVGQYWAELARSFADANIIPLNITIFAKKLIHGYVSDLKQNMEPSKTCQKLRCYYPVGQTGRQISRVFEPSRKF</sequence>